<comment type="similarity">
    <text evidence="1">Belongs to the bacterial solute-binding protein ModA family.</text>
</comment>
<dbReference type="InterPro" id="IPR005950">
    <property type="entry name" value="ModA"/>
</dbReference>
<feature type="signal peptide" evidence="5">
    <location>
        <begin position="1"/>
        <end position="24"/>
    </location>
</feature>
<feature type="chain" id="PRO_5001757403" evidence="5">
    <location>
        <begin position="25"/>
        <end position="250"/>
    </location>
</feature>
<reference evidence="6 7" key="1">
    <citation type="submission" date="2014-04" db="EMBL/GenBank/DDBJ databases">
        <title>Marinobacterium kochiensis sp. nov., isolated from sediment sample collected from Kochi backwaters in Kerala, India.</title>
        <authorList>
            <person name="Singh A."/>
            <person name="Pinnaka A.K."/>
        </authorList>
    </citation>
    <scope>NUCLEOTIDE SEQUENCE [LARGE SCALE GENOMIC DNA]</scope>
    <source>
        <strain evidence="6 7">AK27</strain>
    </source>
</reference>
<evidence type="ECO:0000313" key="6">
    <source>
        <dbReference type="EMBL" id="KEA63695.1"/>
    </source>
</evidence>
<dbReference type="PATRIC" id="fig|1232683.4.peg.2110"/>
<evidence type="ECO:0000313" key="7">
    <source>
        <dbReference type="Proteomes" id="UP000028252"/>
    </source>
</evidence>
<protein>
    <submittedName>
        <fullName evidence="6">Molybdenum ABC transporter, periplasmic molybdenum-binding protein ModA</fullName>
    </submittedName>
</protein>
<dbReference type="RefSeq" id="WP_036187641.1">
    <property type="nucleotide sequence ID" value="NZ_JMQN01000030.1"/>
</dbReference>
<dbReference type="PIRSF" id="PIRSF004846">
    <property type="entry name" value="ModA"/>
    <property type="match status" value="1"/>
</dbReference>
<gene>
    <name evidence="6" type="ORF">ADIMK_2151</name>
</gene>
<evidence type="ECO:0000256" key="1">
    <source>
        <dbReference type="ARBA" id="ARBA00009175"/>
    </source>
</evidence>
<dbReference type="SUPFAM" id="SSF53850">
    <property type="entry name" value="Periplasmic binding protein-like II"/>
    <property type="match status" value="1"/>
</dbReference>
<evidence type="ECO:0000256" key="3">
    <source>
        <dbReference type="ARBA" id="ARBA00022729"/>
    </source>
</evidence>
<dbReference type="AlphaFoldDB" id="A0A081FYU0"/>
<dbReference type="NCBIfam" id="TIGR01256">
    <property type="entry name" value="modA"/>
    <property type="match status" value="1"/>
</dbReference>
<sequence>MKKYMHWIATAALSLSLLSPQSMAGEVNAAVAANFTAAAKEIAREFEKQTGHQVKLSFASTGKLYAQITHEAPFDLFLAADAARPTKLVESGQAVASSLFTYAVGQLVLWSADETLIDAEGFILKEQQLERLAIANPKTAPYGAAAVEALTNLGVWHHYQDSTVRGDSIAQTYQMAYTGAVPAALVARAQVALDSRGSSWLLPTSLYSPIRQQAVLLNHGADNQAAQALIDFLHSGTARAIIERYGYGLE</sequence>
<dbReference type="InterPro" id="IPR050682">
    <property type="entry name" value="ModA/WtpA"/>
</dbReference>
<dbReference type="Gene3D" id="3.40.190.10">
    <property type="entry name" value="Periplasmic binding protein-like II"/>
    <property type="match status" value="2"/>
</dbReference>
<comment type="caution">
    <text evidence="6">The sequence shown here is derived from an EMBL/GenBank/DDBJ whole genome shotgun (WGS) entry which is preliminary data.</text>
</comment>
<dbReference type="EMBL" id="JMQN01000030">
    <property type="protein sequence ID" value="KEA63695.1"/>
    <property type="molecule type" value="Genomic_DNA"/>
</dbReference>
<dbReference type="STRING" id="1232683.ADIMK_2151"/>
<keyword evidence="2 4" id="KW-0479">Metal-binding</keyword>
<feature type="binding site" evidence="4">
    <location>
        <position position="169"/>
    </location>
    <ligand>
        <name>molybdate</name>
        <dbReference type="ChEBI" id="CHEBI:36264"/>
    </ligand>
</feature>
<dbReference type="InterPro" id="IPR044084">
    <property type="entry name" value="AvModA-like_subst-bd"/>
</dbReference>
<dbReference type="CDD" id="cd13539">
    <property type="entry name" value="PBP2_AvModA"/>
    <property type="match status" value="1"/>
</dbReference>
<feature type="binding site" evidence="4">
    <location>
        <position position="61"/>
    </location>
    <ligand>
        <name>molybdate</name>
        <dbReference type="ChEBI" id="CHEBI:36264"/>
    </ligand>
</feature>
<accession>A0A081FYU0</accession>
<keyword evidence="3 5" id="KW-0732">Signal</keyword>
<dbReference type="GO" id="GO:0046872">
    <property type="term" value="F:metal ion binding"/>
    <property type="evidence" value="ECO:0007669"/>
    <property type="project" value="UniProtKB-KW"/>
</dbReference>
<dbReference type="Proteomes" id="UP000028252">
    <property type="component" value="Unassembled WGS sequence"/>
</dbReference>
<organism evidence="6 7">
    <name type="scientific">Marinobacterium lacunae</name>
    <dbReference type="NCBI Taxonomy" id="1232683"/>
    <lineage>
        <taxon>Bacteria</taxon>
        <taxon>Pseudomonadati</taxon>
        <taxon>Pseudomonadota</taxon>
        <taxon>Gammaproteobacteria</taxon>
        <taxon>Oceanospirillales</taxon>
        <taxon>Oceanospirillaceae</taxon>
        <taxon>Marinobacterium</taxon>
    </lineage>
</organism>
<proteinExistence type="inferred from homology"/>
<evidence type="ECO:0000256" key="2">
    <source>
        <dbReference type="ARBA" id="ARBA00022723"/>
    </source>
</evidence>
<dbReference type="GO" id="GO:0030973">
    <property type="term" value="F:molybdate ion binding"/>
    <property type="evidence" value="ECO:0007669"/>
    <property type="project" value="InterPro"/>
</dbReference>
<evidence type="ECO:0000256" key="5">
    <source>
        <dbReference type="SAM" id="SignalP"/>
    </source>
</evidence>
<evidence type="ECO:0000256" key="4">
    <source>
        <dbReference type="PIRSR" id="PIRSR004846-1"/>
    </source>
</evidence>
<dbReference type="GO" id="GO:0015689">
    <property type="term" value="P:molybdate ion transport"/>
    <property type="evidence" value="ECO:0007669"/>
    <property type="project" value="InterPro"/>
</dbReference>
<dbReference type="eggNOG" id="COG0725">
    <property type="taxonomic scope" value="Bacteria"/>
</dbReference>
<dbReference type="Pfam" id="PF13531">
    <property type="entry name" value="SBP_bac_11"/>
    <property type="match status" value="1"/>
</dbReference>
<dbReference type="PANTHER" id="PTHR30632">
    <property type="entry name" value="MOLYBDATE-BINDING PERIPLASMIC PROTEIN"/>
    <property type="match status" value="1"/>
</dbReference>
<keyword evidence="4" id="KW-0500">Molybdenum</keyword>
<dbReference type="PANTHER" id="PTHR30632:SF14">
    <property type="entry name" value="TUNGSTATE_MOLYBDATE_CHROMATE-BINDING PROTEIN MODA"/>
    <property type="match status" value="1"/>
</dbReference>
<keyword evidence="7" id="KW-1185">Reference proteome</keyword>
<name>A0A081FYU0_9GAMM</name>
<dbReference type="OrthoDB" id="9785015at2"/>